<dbReference type="InterPro" id="IPR043136">
    <property type="entry name" value="B30.2/SPRY_sf"/>
</dbReference>
<dbReference type="EMBL" id="HBIO01017832">
    <property type="protein sequence ID" value="CAE0468843.1"/>
    <property type="molecule type" value="Transcribed_RNA"/>
</dbReference>
<evidence type="ECO:0008006" key="2">
    <source>
        <dbReference type="Google" id="ProtNLM"/>
    </source>
</evidence>
<evidence type="ECO:0000313" key="1">
    <source>
        <dbReference type="EMBL" id="CAE0468843.1"/>
    </source>
</evidence>
<dbReference type="PANTHER" id="PTHR20951">
    <property type="entry name" value="C13ORF1 PROTEIN-RELATED"/>
    <property type="match status" value="1"/>
</dbReference>
<dbReference type="AlphaFoldDB" id="A0A7S3Q7X8"/>
<proteinExistence type="predicted"/>
<dbReference type="InterPro" id="IPR035766">
    <property type="entry name" value="SPRYD7"/>
</dbReference>
<accession>A0A7S3Q7X8</accession>
<gene>
    <name evidence="1" type="ORF">CDEB00056_LOCUS13696</name>
</gene>
<protein>
    <recommendedName>
        <fullName evidence="2">SPRY domain-containing protein</fullName>
    </recommendedName>
</protein>
<dbReference type="Gene3D" id="2.60.120.920">
    <property type="match status" value="1"/>
</dbReference>
<sequence>MGSCCSCLKSGSDKAAETETELTDQKQSYTFNISRKMSAPTTKIQGGNGNSGDNDNLDLSGEGLALVDVSIEQDATYWEWHIECPDGTHHSSTTTTMEDDDYYDDDDFFAEGTSLKFGVTTKKNQNFYRALESNEDGDDGNLDDGTQLMRTIPNVQNGDTIGVAVQQSDLPMIQFLLNGEPLHELAISRFRGGVYPSVFVREGYNVKFVWEEDEFKELSPHVRFGPLIPERGLI</sequence>
<name>A0A7S3Q7X8_9STRA</name>
<reference evidence="1" key="1">
    <citation type="submission" date="2021-01" db="EMBL/GenBank/DDBJ databases">
        <authorList>
            <person name="Corre E."/>
            <person name="Pelletier E."/>
            <person name="Niang G."/>
            <person name="Scheremetjew M."/>
            <person name="Finn R."/>
            <person name="Kale V."/>
            <person name="Holt S."/>
            <person name="Cochrane G."/>
            <person name="Meng A."/>
            <person name="Brown T."/>
            <person name="Cohen L."/>
        </authorList>
    </citation>
    <scope>NUCLEOTIDE SEQUENCE</scope>
    <source>
        <strain evidence="1">MM31A-1</strain>
    </source>
</reference>
<dbReference type="PANTHER" id="PTHR20951:SF2">
    <property type="entry name" value="SPRY DOMAIN-CONTAINING PROTEIN 7"/>
    <property type="match status" value="1"/>
</dbReference>
<organism evidence="1">
    <name type="scientific">Chaetoceros debilis</name>
    <dbReference type="NCBI Taxonomy" id="122233"/>
    <lineage>
        <taxon>Eukaryota</taxon>
        <taxon>Sar</taxon>
        <taxon>Stramenopiles</taxon>
        <taxon>Ochrophyta</taxon>
        <taxon>Bacillariophyta</taxon>
        <taxon>Coscinodiscophyceae</taxon>
        <taxon>Chaetocerotophycidae</taxon>
        <taxon>Chaetocerotales</taxon>
        <taxon>Chaetocerotaceae</taxon>
        <taxon>Chaetoceros</taxon>
    </lineage>
</organism>